<feature type="transmembrane region" description="Helical" evidence="1">
    <location>
        <begin position="65"/>
        <end position="87"/>
    </location>
</feature>
<feature type="transmembrane region" description="Helical" evidence="1">
    <location>
        <begin position="297"/>
        <end position="317"/>
    </location>
</feature>
<accession>D6ZCV3</accession>
<keyword evidence="1" id="KW-0812">Transmembrane</keyword>
<dbReference type="EMBL" id="CP001958">
    <property type="protein sequence ID" value="ADG99140.1"/>
    <property type="molecule type" value="Genomic_DNA"/>
</dbReference>
<dbReference type="Proteomes" id="UP000002247">
    <property type="component" value="Chromosome"/>
</dbReference>
<feature type="transmembrane region" description="Helical" evidence="1">
    <location>
        <begin position="32"/>
        <end position="53"/>
    </location>
</feature>
<dbReference type="AlphaFoldDB" id="D6ZCV3"/>
<name>D6ZCV3_SEGRD</name>
<evidence type="ECO:0000256" key="1">
    <source>
        <dbReference type="SAM" id="Phobius"/>
    </source>
</evidence>
<evidence type="ECO:0000313" key="3">
    <source>
        <dbReference type="Proteomes" id="UP000002247"/>
    </source>
</evidence>
<organism evidence="2 3">
    <name type="scientific">Segniliparus rotundus (strain ATCC BAA-972 / CDC 1076 / CIP 108378 / DSM 44985 / JCM 13578)</name>
    <dbReference type="NCBI Taxonomy" id="640132"/>
    <lineage>
        <taxon>Bacteria</taxon>
        <taxon>Bacillati</taxon>
        <taxon>Actinomycetota</taxon>
        <taxon>Actinomycetes</taxon>
        <taxon>Mycobacteriales</taxon>
        <taxon>Segniliparaceae</taxon>
        <taxon>Segniliparus</taxon>
    </lineage>
</organism>
<feature type="transmembrane region" description="Helical" evidence="1">
    <location>
        <begin position="338"/>
        <end position="359"/>
    </location>
</feature>
<dbReference type="RefSeq" id="WP_013139589.1">
    <property type="nucleotide sequence ID" value="NC_014168.1"/>
</dbReference>
<keyword evidence="1" id="KW-0472">Membrane</keyword>
<gene>
    <name evidence="2" type="ordered locus">Srot_2706</name>
</gene>
<sequence>MAKGPESSQLERVKYLGTTWHKRGAAYWARRGWIVFVALLIVLVVAFVSFAVLKGVLRGTSNSPGARVAVLGVYAILTLLGLCEGYVRFRFAMARKRDRITDTDRRYFRWHGWFVEKNKAVMGSAARIPVILFLFCFGGGYVLGTQVWEILALLQKYAAPEEYDAVRRSQGLPPVDYTALLAPAAQEPQRARTEKPEKLPLIGRSWAKRGAWYWTRRVVWTVFFVWIAALAVRITAEAVVLCAQGQWLQNRALAVGLALVPVAGSVFVGARGLLIFWRTVREGRDSRPGEWKHVGWVSLRQRAVGGAGGLLVFWYFYHSPSMALMHAAPGSARAFARFLLLFVVGIVLAWAFACFGKYFGPEEYDAVRTVRFSERTQAFIDEVHESSRRTEAQLRYQLNEAWRPPPPN</sequence>
<feature type="transmembrane region" description="Helical" evidence="1">
    <location>
        <begin position="218"/>
        <end position="241"/>
    </location>
</feature>
<dbReference type="OrthoDB" id="4317542at2"/>
<keyword evidence="3" id="KW-1185">Reference proteome</keyword>
<evidence type="ECO:0000313" key="2">
    <source>
        <dbReference type="EMBL" id="ADG99140.1"/>
    </source>
</evidence>
<feature type="transmembrane region" description="Helical" evidence="1">
    <location>
        <begin position="253"/>
        <end position="277"/>
    </location>
</feature>
<reference evidence="2 3" key="1">
    <citation type="journal article" date="2010" name="Stand. Genomic Sci.">
        <title>Complete genome sequence of Segniliparus rotundus type strain (CDC 1076).</title>
        <authorList>
            <person name="Sikorski J."/>
            <person name="Lapidus A."/>
            <person name="Copeland A."/>
            <person name="Misra M."/>
            <person name="Glavina Del Rio T."/>
            <person name="Nolan M."/>
            <person name="Lucas S."/>
            <person name="Chen F."/>
            <person name="Tice H."/>
            <person name="Cheng J.F."/>
            <person name="Jando M."/>
            <person name="Schneider S."/>
            <person name="Bruce D."/>
            <person name="Goodwin L."/>
            <person name="Pitluck S."/>
            <person name="Liolios K."/>
            <person name="Mikhailova N."/>
            <person name="Pati A."/>
            <person name="Ivanova N."/>
            <person name="Mavromatis K."/>
            <person name="Chen A."/>
            <person name="Palaniappan K."/>
            <person name="Chertkov O."/>
            <person name="Land M."/>
            <person name="Hauser L."/>
            <person name="Chang Y.J."/>
            <person name="Jeffries C.D."/>
            <person name="Brettin T."/>
            <person name="Detter J.C."/>
            <person name="Han C."/>
            <person name="Rohde M."/>
            <person name="Goker M."/>
            <person name="Bristow J."/>
            <person name="Eisen J.A."/>
            <person name="Markowitz V."/>
            <person name="Hugenholtz P."/>
            <person name="Kyrpides N.C."/>
            <person name="Klenk H.P."/>
        </authorList>
    </citation>
    <scope>NUCLEOTIDE SEQUENCE [LARGE SCALE GENOMIC DNA]</scope>
    <source>
        <strain evidence="3">ATCC BAA-972 / CDC 1076 / CIP 108378 / DSM 44985 / JCM 13578</strain>
    </source>
</reference>
<keyword evidence="1" id="KW-1133">Transmembrane helix</keyword>
<dbReference type="STRING" id="640132.Srot_2706"/>
<feature type="transmembrane region" description="Helical" evidence="1">
    <location>
        <begin position="125"/>
        <end position="144"/>
    </location>
</feature>
<dbReference type="HOGENOM" id="CLU_674202_0_0_11"/>
<dbReference type="KEGG" id="srt:Srot_2706"/>
<protein>
    <submittedName>
        <fullName evidence="2">Uncharacterized protein</fullName>
    </submittedName>
</protein>
<proteinExistence type="predicted"/>